<dbReference type="Gene3D" id="2.60.410.10">
    <property type="entry name" value="D-Ala-D-Ala carboxypeptidase, C-terminal domain"/>
    <property type="match status" value="1"/>
</dbReference>
<dbReference type="Proteomes" id="UP001157039">
    <property type="component" value="Unassembled WGS sequence"/>
</dbReference>
<feature type="signal peptide" evidence="16">
    <location>
        <begin position="1"/>
        <end position="27"/>
    </location>
</feature>
<reference evidence="19 21" key="2">
    <citation type="journal article" date="2014" name="Int. J. Syst. Evol. Microbiol.">
        <title>Complete genome sequence of Corynebacterium casei LMG S-19264T (=DSM 44701T), isolated from a smear-ripened cheese.</title>
        <authorList>
            <consortium name="US DOE Joint Genome Institute (JGI-PGF)"/>
            <person name="Walter F."/>
            <person name="Albersmeier A."/>
            <person name="Kalinowski J."/>
            <person name="Ruckert C."/>
        </authorList>
    </citation>
    <scope>NUCLEOTIDE SEQUENCE [LARGE SCALE GENOMIC DNA]</scope>
    <source>
        <strain evidence="19 21">NBRC 114545</strain>
    </source>
</reference>
<evidence type="ECO:0000313" key="19">
    <source>
        <dbReference type="EMBL" id="GMA71353.1"/>
    </source>
</evidence>
<dbReference type="InterPro" id="IPR018044">
    <property type="entry name" value="Peptidase_S11"/>
</dbReference>
<dbReference type="Proteomes" id="UP000268310">
    <property type="component" value="Chromosome"/>
</dbReference>
<dbReference type="InterPro" id="IPR037167">
    <property type="entry name" value="Peptidase_S11_C_sf"/>
</dbReference>
<evidence type="ECO:0000256" key="6">
    <source>
        <dbReference type="ARBA" id="ARBA00022670"/>
    </source>
</evidence>
<proteinExistence type="inferred from homology"/>
<dbReference type="PANTHER" id="PTHR21581:SF11">
    <property type="entry name" value="D-ALANYL-D-ALANINE CARBOXYPEPTIDASE DACA"/>
    <property type="match status" value="1"/>
</dbReference>
<dbReference type="InterPro" id="IPR015956">
    <property type="entry name" value="Peniciliin-bd_prot_C_sf"/>
</dbReference>
<dbReference type="InterPro" id="IPR001967">
    <property type="entry name" value="Peptidase_S11_N"/>
</dbReference>
<dbReference type="AlphaFoldDB" id="A0AA37XIE8"/>
<dbReference type="SUPFAM" id="SSF56601">
    <property type="entry name" value="beta-lactamase/transpeptidase-like"/>
    <property type="match status" value="1"/>
</dbReference>
<protein>
    <recommendedName>
        <fullName evidence="4">serine-type D-Ala-D-Ala carboxypeptidase</fullName>
        <ecNumber evidence="4">3.4.16.4</ecNumber>
    </recommendedName>
</protein>
<evidence type="ECO:0000256" key="4">
    <source>
        <dbReference type="ARBA" id="ARBA00012448"/>
    </source>
</evidence>
<dbReference type="Gene3D" id="3.40.710.10">
    <property type="entry name" value="DD-peptidase/beta-lactamase superfamily"/>
    <property type="match status" value="1"/>
</dbReference>
<feature type="active site" evidence="13">
    <location>
        <position position="126"/>
    </location>
</feature>
<organism evidence="19 21">
    <name type="scientific">Tetragenococcus osmophilus</name>
    <dbReference type="NCBI Taxonomy" id="526944"/>
    <lineage>
        <taxon>Bacteria</taxon>
        <taxon>Bacillati</taxon>
        <taxon>Bacillota</taxon>
        <taxon>Bacilli</taxon>
        <taxon>Lactobacillales</taxon>
        <taxon>Enterococcaceae</taxon>
        <taxon>Tetragenococcus</taxon>
    </lineage>
</organism>
<sequence>MNKKHSIPFVMGIIFLLFSLLSTNVAAAEEPDIRAEAAISLDYDTGKIFYEQNSDEAMGIASTTKLISLYIVQKEVQDGNLDWDEEVPISEDVAELSENLDLSNVPLAQNEHYTVQDLFEAAVIQSANAATIALAEKVAGSEEEFVDQMRQQVEDWGIIDAKIVNSTGLSNEFLGDNIYPGTTKEDENELSAKDLAIVTRNLLQDFPETLEVSRIPEKEFAPDSSTSFDMENFNKMLPGLSAERNGVDGLKTGTTDLAGACFVGTTEQDGHRLITVILNATDHDEMENPDARFDETNKLIDYSLENWKQETVLAENDAIPDMSSVTVPQGKKQSLPVVAQDEIDLWLPTNKNEEDVSYHTSLDDEEIEAPVESGATVGTVQAQDEDDNLGYLDNEDAKSQVESPIITTESTEKANIFATTWRNIKGFFQ</sequence>
<evidence type="ECO:0000256" key="15">
    <source>
        <dbReference type="RuleBase" id="RU004016"/>
    </source>
</evidence>
<dbReference type="KEGG" id="too:C7K38_10855"/>
<comment type="function">
    <text evidence="1">Removes C-terminal D-alanyl residues from sugar-peptide cell wall precursors.</text>
</comment>
<evidence type="ECO:0000256" key="13">
    <source>
        <dbReference type="PIRSR" id="PIRSR618044-1"/>
    </source>
</evidence>
<reference evidence="19" key="4">
    <citation type="submission" date="2023-02" db="EMBL/GenBank/DDBJ databases">
        <authorList>
            <person name="Sun Q."/>
            <person name="Mori K."/>
        </authorList>
    </citation>
    <scope>NUCLEOTIDE SEQUENCE</scope>
    <source>
        <strain evidence="19">NBRC 114545</strain>
    </source>
</reference>
<dbReference type="RefSeq" id="WP_123936602.1">
    <property type="nucleotide sequence ID" value="NZ_BSUW01000001.1"/>
</dbReference>
<keyword evidence="10" id="KW-0573">Peptidoglycan synthesis</keyword>
<evidence type="ECO:0000256" key="10">
    <source>
        <dbReference type="ARBA" id="ARBA00022984"/>
    </source>
</evidence>
<comment type="similarity">
    <text evidence="3 15">Belongs to the peptidase S11 family.</text>
</comment>
<name>A0AA37XIE8_9ENTE</name>
<evidence type="ECO:0000313" key="20">
    <source>
        <dbReference type="Proteomes" id="UP000268310"/>
    </source>
</evidence>
<reference evidence="18" key="3">
    <citation type="submission" date="2018-03" db="EMBL/GenBank/DDBJ databases">
        <authorList>
            <person name="Jeon C.O."/>
        </authorList>
    </citation>
    <scope>NUCLEOTIDE SEQUENCE</scope>
    <source>
        <strain evidence="18">JCM 31126</strain>
    </source>
</reference>
<keyword evidence="5 19" id="KW-0121">Carboxypeptidase</keyword>
<keyword evidence="20" id="KW-1185">Reference proteome</keyword>
<evidence type="ECO:0000256" key="2">
    <source>
        <dbReference type="ARBA" id="ARBA00004752"/>
    </source>
</evidence>
<keyword evidence="6" id="KW-0645">Protease</keyword>
<dbReference type="GO" id="GO:0071555">
    <property type="term" value="P:cell wall organization"/>
    <property type="evidence" value="ECO:0007669"/>
    <property type="project" value="UniProtKB-KW"/>
</dbReference>
<evidence type="ECO:0000256" key="16">
    <source>
        <dbReference type="SAM" id="SignalP"/>
    </source>
</evidence>
<keyword evidence="9" id="KW-0133">Cell shape</keyword>
<feature type="binding site" evidence="14">
    <location>
        <position position="251"/>
    </location>
    <ligand>
        <name>substrate</name>
    </ligand>
</feature>
<dbReference type="InterPro" id="IPR012907">
    <property type="entry name" value="Peptidase_S11_C"/>
</dbReference>
<comment type="pathway">
    <text evidence="2">Cell wall biogenesis; peptidoglycan biosynthesis.</text>
</comment>
<dbReference type="InterPro" id="IPR012338">
    <property type="entry name" value="Beta-lactam/transpept-like"/>
</dbReference>
<dbReference type="GO" id="GO:0009252">
    <property type="term" value="P:peptidoglycan biosynthetic process"/>
    <property type="evidence" value="ECO:0007669"/>
    <property type="project" value="UniProtKB-KW"/>
</dbReference>
<dbReference type="EMBL" id="CP027783">
    <property type="protein sequence ID" value="AYW48830.1"/>
    <property type="molecule type" value="Genomic_DNA"/>
</dbReference>
<feature type="chain" id="PRO_5041356962" description="serine-type D-Ala-D-Ala carboxypeptidase" evidence="16">
    <location>
        <begin position="28"/>
        <end position="429"/>
    </location>
</feature>
<reference evidence="18 20" key="1">
    <citation type="journal article" date="2012" name="Int. J. Syst. Evol. Microbiol.">
        <title>Characterization of Tetragenococcus strains from sugar thick juice reveals a novel species, Tetragenococcus osmophilus sp. nov., and divides Tetragenococcus halophilus into two subspecies, T. halophilus subsp. halophilus subsp. nov. and T. halophilus subsp. flandriensis subsp. nov.</title>
        <authorList>
            <person name="Juste A."/>
            <person name="Van Trappen S."/>
            <person name="Verreth C."/>
            <person name="Cleenwerck I."/>
            <person name="De Vos P."/>
            <person name="Lievens B."/>
            <person name="Willems K.A."/>
        </authorList>
    </citation>
    <scope>NUCLEOTIDE SEQUENCE [LARGE SCALE GENOMIC DNA]</scope>
    <source>
        <strain evidence="18 20">JCM 31126</strain>
    </source>
</reference>
<evidence type="ECO:0000256" key="14">
    <source>
        <dbReference type="PIRSR" id="PIRSR618044-2"/>
    </source>
</evidence>
<evidence type="ECO:0000256" key="11">
    <source>
        <dbReference type="ARBA" id="ARBA00023316"/>
    </source>
</evidence>
<evidence type="ECO:0000256" key="8">
    <source>
        <dbReference type="ARBA" id="ARBA00022801"/>
    </source>
</evidence>
<dbReference type="GO" id="GO:0008360">
    <property type="term" value="P:regulation of cell shape"/>
    <property type="evidence" value="ECO:0007669"/>
    <property type="project" value="UniProtKB-KW"/>
</dbReference>
<evidence type="ECO:0000313" key="18">
    <source>
        <dbReference type="EMBL" id="AYW48830.1"/>
    </source>
</evidence>
<dbReference type="PRINTS" id="PR00725">
    <property type="entry name" value="DADACBPTASE1"/>
</dbReference>
<dbReference type="SUPFAM" id="SSF69189">
    <property type="entry name" value="Penicillin-binding protein associated domain"/>
    <property type="match status" value="1"/>
</dbReference>
<dbReference type="Pfam" id="PF07943">
    <property type="entry name" value="PBP5_C"/>
    <property type="match status" value="1"/>
</dbReference>
<evidence type="ECO:0000256" key="9">
    <source>
        <dbReference type="ARBA" id="ARBA00022960"/>
    </source>
</evidence>
<dbReference type="EMBL" id="BSUW01000001">
    <property type="protein sequence ID" value="GMA71353.1"/>
    <property type="molecule type" value="Genomic_DNA"/>
</dbReference>
<feature type="active site" description="Acyl-ester intermediate" evidence="13">
    <location>
        <position position="62"/>
    </location>
</feature>
<dbReference type="GO" id="GO:0006508">
    <property type="term" value="P:proteolysis"/>
    <property type="evidence" value="ECO:0007669"/>
    <property type="project" value="UniProtKB-KW"/>
</dbReference>
<evidence type="ECO:0000256" key="3">
    <source>
        <dbReference type="ARBA" id="ARBA00007164"/>
    </source>
</evidence>
<dbReference type="SMART" id="SM00936">
    <property type="entry name" value="PBP5_C"/>
    <property type="match status" value="1"/>
</dbReference>
<evidence type="ECO:0000259" key="17">
    <source>
        <dbReference type="SMART" id="SM00936"/>
    </source>
</evidence>
<dbReference type="EC" id="3.4.16.4" evidence="4"/>
<dbReference type="GO" id="GO:0009002">
    <property type="term" value="F:serine-type D-Ala-D-Ala carboxypeptidase activity"/>
    <property type="evidence" value="ECO:0007669"/>
    <property type="project" value="UniProtKB-EC"/>
</dbReference>
<evidence type="ECO:0000313" key="21">
    <source>
        <dbReference type="Proteomes" id="UP001157039"/>
    </source>
</evidence>
<dbReference type="Pfam" id="PF00768">
    <property type="entry name" value="Peptidase_S11"/>
    <property type="match status" value="1"/>
</dbReference>
<gene>
    <name evidence="19" type="primary">dacA</name>
    <name evidence="18" type="ORF">C7K38_10855</name>
    <name evidence="19" type="ORF">GCM10025885_04020</name>
</gene>
<feature type="active site" description="Proton acceptor" evidence="13">
    <location>
        <position position="65"/>
    </location>
</feature>
<keyword evidence="7 16" id="KW-0732">Signal</keyword>
<comment type="catalytic activity">
    <reaction evidence="12">
        <text>Preferential cleavage: (Ac)2-L-Lys-D-Ala-|-D-Ala. Also transpeptidation of peptidyl-alanyl moieties that are N-acyl substituents of D-alanine.</text>
        <dbReference type="EC" id="3.4.16.4"/>
    </reaction>
</comment>
<keyword evidence="11" id="KW-0961">Cell wall biogenesis/degradation</keyword>
<dbReference type="PANTHER" id="PTHR21581">
    <property type="entry name" value="D-ALANYL-D-ALANINE CARBOXYPEPTIDASE"/>
    <property type="match status" value="1"/>
</dbReference>
<evidence type="ECO:0000256" key="1">
    <source>
        <dbReference type="ARBA" id="ARBA00003217"/>
    </source>
</evidence>
<accession>A0AA37XIE8</accession>
<evidence type="ECO:0000256" key="12">
    <source>
        <dbReference type="ARBA" id="ARBA00034000"/>
    </source>
</evidence>
<keyword evidence="8" id="KW-0378">Hydrolase</keyword>
<feature type="domain" description="Peptidase S11 D-Ala-D-Ala carboxypeptidase A C-terminal" evidence="17">
    <location>
        <begin position="307"/>
        <end position="413"/>
    </location>
</feature>
<evidence type="ECO:0000256" key="5">
    <source>
        <dbReference type="ARBA" id="ARBA00022645"/>
    </source>
</evidence>
<evidence type="ECO:0000256" key="7">
    <source>
        <dbReference type="ARBA" id="ARBA00022729"/>
    </source>
</evidence>